<organism evidence="5 6">
    <name type="scientific">Hyperthermus butylicus (strain DSM 5456 / JCM 9403 / PLM1-5)</name>
    <dbReference type="NCBI Taxonomy" id="415426"/>
    <lineage>
        <taxon>Archaea</taxon>
        <taxon>Thermoproteota</taxon>
        <taxon>Thermoprotei</taxon>
        <taxon>Desulfurococcales</taxon>
        <taxon>Pyrodictiaceae</taxon>
        <taxon>Hyperthermus</taxon>
    </lineage>
</organism>
<dbReference type="InterPro" id="IPR012301">
    <property type="entry name" value="Malic_N_dom"/>
</dbReference>
<dbReference type="InterPro" id="IPR046346">
    <property type="entry name" value="Aminoacid_DH-like_N_sf"/>
</dbReference>
<dbReference type="EnsemblBacteria" id="ABM80025">
    <property type="protein sequence ID" value="ABM80025"/>
    <property type="gene ID" value="Hbut_0153"/>
</dbReference>
<dbReference type="InterPro" id="IPR051674">
    <property type="entry name" value="Malate_Decarboxylase"/>
</dbReference>
<dbReference type="PANTHER" id="PTHR43237:SF4">
    <property type="entry name" value="NADP-DEPENDENT MALIC ENZYME"/>
    <property type="match status" value="1"/>
</dbReference>
<dbReference type="OrthoDB" id="45556at2157"/>
<accession>A2BJ64</accession>
<evidence type="ECO:0000256" key="2">
    <source>
        <dbReference type="ARBA" id="ARBA00023002"/>
    </source>
</evidence>
<proteinExistence type="inferred from homology"/>
<dbReference type="PANTHER" id="PTHR43237">
    <property type="entry name" value="NADP-DEPENDENT MALIC ENZYME"/>
    <property type="match status" value="1"/>
</dbReference>
<dbReference type="SMART" id="SM01274">
    <property type="entry name" value="malic"/>
    <property type="match status" value="1"/>
</dbReference>
<dbReference type="PRINTS" id="PR00072">
    <property type="entry name" value="MALOXRDTASE"/>
</dbReference>
<gene>
    <name evidence="5" type="ordered locus">Hbut_0153</name>
</gene>
<comment type="similarity">
    <text evidence="1">Belongs to the malic enzymes family.</text>
</comment>
<dbReference type="EMBL" id="CP000493">
    <property type="protein sequence ID" value="ABM80025.1"/>
    <property type="molecule type" value="Genomic_DNA"/>
</dbReference>
<dbReference type="SUPFAM" id="SSF53223">
    <property type="entry name" value="Aminoacid dehydrogenase-like, N-terminal domain"/>
    <property type="match status" value="1"/>
</dbReference>
<feature type="domain" description="Malic enzyme N-terminal" evidence="4">
    <location>
        <begin position="21"/>
        <end position="154"/>
    </location>
</feature>
<dbReference type="AlphaFoldDB" id="A2BJ64"/>
<feature type="domain" description="Malic enzyme NAD-binding" evidence="3">
    <location>
        <begin position="166"/>
        <end position="402"/>
    </location>
</feature>
<name>A2BJ64_HYPBU</name>
<protein>
    <submittedName>
        <fullName evidence="5">Malic enzyme</fullName>
        <ecNumber evidence="5">1.1.1.38</ecNumber>
    </submittedName>
</protein>
<dbReference type="InterPro" id="IPR001891">
    <property type="entry name" value="Malic_OxRdtase"/>
</dbReference>
<dbReference type="InterPro" id="IPR037062">
    <property type="entry name" value="Malic_N_dom_sf"/>
</dbReference>
<evidence type="ECO:0000259" key="3">
    <source>
        <dbReference type="SMART" id="SM00919"/>
    </source>
</evidence>
<dbReference type="STRING" id="415426.Hbut_0153"/>
<evidence type="ECO:0000313" key="5">
    <source>
        <dbReference type="EMBL" id="ABM80025.1"/>
    </source>
</evidence>
<dbReference type="RefSeq" id="WP_011821342.1">
    <property type="nucleotide sequence ID" value="NC_008818.1"/>
</dbReference>
<dbReference type="Proteomes" id="UP000002593">
    <property type="component" value="Chromosome"/>
</dbReference>
<dbReference type="Pfam" id="PF00390">
    <property type="entry name" value="malic"/>
    <property type="match status" value="1"/>
</dbReference>
<sequence length="465" mass="51736">MSEKERIDWYSISKKLHRLYEGKIEVIPKVPAFRQDDFAIWYTPGVAGPAKEDAEDPDATFHNTWRWNTVAVVSDGTRVLGLGAIGPEGALPVMEGKALLFKALGGVDAVPLVHRARDREKFLELLVLIEPSFGGINLEDIESPKCFYLLDEARKRLNIPIWHDDQQGTATVTLAGLINAAKLTGRDLRKMRIALIGAGAANTALYRLLKAYGVDPKNMVVVDSKGVLHSQREDIEKLKEKNPWKYQIAVETDGGWNQLRGGGIKEALEGAEAVVAASKPGPGVIKPEWIKLMDKDPIVFAEANPVPEIWPWEAKEAGARVVATGRSDFPNQVNNSLAFPSIFRGVLDVRARTITDTMAIAAAEELARFAEEKGLREDYIIPSMEEWEVYPRVAAATAVRAVEEGVARLKTTYEEEYEKAKQIIATSREKVLKLVDVGLIKKLPEEVEAVIQRARRQREEMLKAR</sequence>
<keyword evidence="2 5" id="KW-0560">Oxidoreductase</keyword>
<evidence type="ECO:0000259" key="4">
    <source>
        <dbReference type="SMART" id="SM01274"/>
    </source>
</evidence>
<dbReference type="Gene3D" id="3.40.50.720">
    <property type="entry name" value="NAD(P)-binding Rossmann-like Domain"/>
    <property type="match status" value="1"/>
</dbReference>
<dbReference type="EC" id="1.1.1.38" evidence="5"/>
<evidence type="ECO:0000256" key="1">
    <source>
        <dbReference type="ARBA" id="ARBA00008785"/>
    </source>
</evidence>
<dbReference type="GeneID" id="4782347"/>
<dbReference type="HOGENOM" id="CLU_034446_2_1_2"/>
<dbReference type="Gene3D" id="3.40.50.10380">
    <property type="entry name" value="Malic enzyme, N-terminal domain"/>
    <property type="match status" value="1"/>
</dbReference>
<reference evidence="5 6" key="1">
    <citation type="journal article" date="2007" name="Archaea">
        <title>The genome of Hyperthermus butylicus: a sulfur-reducing, peptide fermenting, neutrophilic Crenarchaeote growing up to 108 degrees C.</title>
        <authorList>
            <person name="Brugger K."/>
            <person name="Chen L."/>
            <person name="Stark M."/>
            <person name="Zibat A."/>
            <person name="Redder P."/>
            <person name="Ruepp A."/>
            <person name="Awayez M."/>
            <person name="She Q."/>
            <person name="Garrett R.A."/>
            <person name="Klenk H.P."/>
        </authorList>
    </citation>
    <scope>NUCLEOTIDE SEQUENCE [LARGE SCALE GENOMIC DNA]</scope>
    <source>
        <strain evidence="6">DSM 5456 / JCM 9403 / PLM1-5</strain>
    </source>
</reference>
<dbReference type="InterPro" id="IPR036291">
    <property type="entry name" value="NAD(P)-bd_dom_sf"/>
</dbReference>
<dbReference type="InterPro" id="IPR012302">
    <property type="entry name" value="Malic_NAD-bd"/>
</dbReference>
<dbReference type="GO" id="GO:0016616">
    <property type="term" value="F:oxidoreductase activity, acting on the CH-OH group of donors, NAD or NADP as acceptor"/>
    <property type="evidence" value="ECO:0007669"/>
    <property type="project" value="InterPro"/>
</dbReference>
<dbReference type="eggNOG" id="arCOG00853">
    <property type="taxonomic scope" value="Archaea"/>
</dbReference>
<dbReference type="GO" id="GO:0004470">
    <property type="term" value="F:malic enzyme activity"/>
    <property type="evidence" value="ECO:0007669"/>
    <property type="project" value="InterPro"/>
</dbReference>
<dbReference type="GO" id="GO:0051287">
    <property type="term" value="F:NAD binding"/>
    <property type="evidence" value="ECO:0007669"/>
    <property type="project" value="InterPro"/>
</dbReference>
<dbReference type="SUPFAM" id="SSF51735">
    <property type="entry name" value="NAD(P)-binding Rossmann-fold domains"/>
    <property type="match status" value="1"/>
</dbReference>
<dbReference type="SMART" id="SM00919">
    <property type="entry name" value="Malic_M"/>
    <property type="match status" value="1"/>
</dbReference>
<dbReference type="Pfam" id="PF03949">
    <property type="entry name" value="Malic_M"/>
    <property type="match status" value="1"/>
</dbReference>
<dbReference type="InterPro" id="IPR045213">
    <property type="entry name" value="Malic_NAD-bd_bact_type"/>
</dbReference>
<dbReference type="KEGG" id="hbu:Hbut_0153"/>
<keyword evidence="6" id="KW-1185">Reference proteome</keyword>
<evidence type="ECO:0000313" key="6">
    <source>
        <dbReference type="Proteomes" id="UP000002593"/>
    </source>
</evidence>
<dbReference type="CDD" id="cd05311">
    <property type="entry name" value="NAD_bind_2_malic_enz"/>
    <property type="match status" value="1"/>
</dbReference>